<evidence type="ECO:0000256" key="8">
    <source>
        <dbReference type="ARBA" id="ARBA00023128"/>
    </source>
</evidence>
<sequence length="381" mass="40961">MVNNLNVPADSAEHRDPPALIQSKIQALALLIRGAQRVVVYTGAGISTSAGIPDFCGPQGVWTRQEEGIDARVAIPDTTSPTPAHMALVRLVELGKVSLVVSQNMDGLHLRSGIPPARLAELHGNRNVEVCTLCGMGYFRRFSCRSEAKDHQTGRRCDVCAGPLRDSIVQFGESLPHDAWARSVEESKRADLGIVLGSSLLVSPASDVPLALVRAGTPLAIVNLQRTPLDASAALRLGAPTDAVMAGVLRALGEDVPAPRDVSAELEERTRRAVGLAAARADAPHDPAKCASTRPGPCTAADSDGPDLFLARRWRGPAPVVAPGGGEEWAVEKIVDARRRGRGWQYRVRWAGYDEDDDSWLPRRDLEDTKALDDWLAVHPH</sequence>
<dbReference type="KEGG" id="gtr:GLOTRDRAFT_81021"/>
<dbReference type="STRING" id="670483.S7PVN2"/>
<dbReference type="Gene3D" id="3.40.50.1220">
    <property type="entry name" value="TPP-binding domain"/>
    <property type="match status" value="1"/>
</dbReference>
<reference evidence="13 14" key="1">
    <citation type="journal article" date="2012" name="Science">
        <title>The Paleozoic origin of enzymatic lignin decomposition reconstructed from 31 fungal genomes.</title>
        <authorList>
            <person name="Floudas D."/>
            <person name="Binder M."/>
            <person name="Riley R."/>
            <person name="Barry K."/>
            <person name="Blanchette R.A."/>
            <person name="Henrissat B."/>
            <person name="Martinez A.T."/>
            <person name="Otillar R."/>
            <person name="Spatafora J.W."/>
            <person name="Yadav J.S."/>
            <person name="Aerts A."/>
            <person name="Benoit I."/>
            <person name="Boyd A."/>
            <person name="Carlson A."/>
            <person name="Copeland A."/>
            <person name="Coutinho P.M."/>
            <person name="de Vries R.P."/>
            <person name="Ferreira P."/>
            <person name="Findley K."/>
            <person name="Foster B."/>
            <person name="Gaskell J."/>
            <person name="Glotzer D."/>
            <person name="Gorecki P."/>
            <person name="Heitman J."/>
            <person name="Hesse C."/>
            <person name="Hori C."/>
            <person name="Igarashi K."/>
            <person name="Jurgens J.A."/>
            <person name="Kallen N."/>
            <person name="Kersten P."/>
            <person name="Kohler A."/>
            <person name="Kuees U."/>
            <person name="Kumar T.K.A."/>
            <person name="Kuo A."/>
            <person name="LaButti K."/>
            <person name="Larrondo L.F."/>
            <person name="Lindquist E."/>
            <person name="Ling A."/>
            <person name="Lombard V."/>
            <person name="Lucas S."/>
            <person name="Lundell T."/>
            <person name="Martin R."/>
            <person name="McLaughlin D.J."/>
            <person name="Morgenstern I."/>
            <person name="Morin E."/>
            <person name="Murat C."/>
            <person name="Nagy L.G."/>
            <person name="Nolan M."/>
            <person name="Ohm R.A."/>
            <person name="Patyshakuliyeva A."/>
            <person name="Rokas A."/>
            <person name="Ruiz-Duenas F.J."/>
            <person name="Sabat G."/>
            <person name="Salamov A."/>
            <person name="Samejima M."/>
            <person name="Schmutz J."/>
            <person name="Slot J.C."/>
            <person name="St John F."/>
            <person name="Stenlid J."/>
            <person name="Sun H."/>
            <person name="Sun S."/>
            <person name="Syed K."/>
            <person name="Tsang A."/>
            <person name="Wiebenga A."/>
            <person name="Young D."/>
            <person name="Pisabarro A."/>
            <person name="Eastwood D.C."/>
            <person name="Martin F."/>
            <person name="Cullen D."/>
            <person name="Grigoriev I.V."/>
            <person name="Hibbett D.S."/>
        </authorList>
    </citation>
    <scope>NUCLEOTIDE SEQUENCE [LARGE SCALE GENOMIC DNA]</scope>
    <source>
        <strain evidence="13 14">ATCC 11539</strain>
    </source>
</reference>
<dbReference type="Gene3D" id="2.40.50.40">
    <property type="match status" value="1"/>
</dbReference>
<dbReference type="GO" id="GO:0005634">
    <property type="term" value="C:nucleus"/>
    <property type="evidence" value="ECO:0007669"/>
    <property type="project" value="TreeGrafter"/>
</dbReference>
<dbReference type="PROSITE" id="PS50305">
    <property type="entry name" value="SIRTUIN"/>
    <property type="match status" value="1"/>
</dbReference>
<dbReference type="OrthoDB" id="2919105at2759"/>
<organism evidence="13 14">
    <name type="scientific">Gloeophyllum trabeum (strain ATCC 11539 / FP-39264 / Madison 617)</name>
    <name type="common">Brown rot fungus</name>
    <dbReference type="NCBI Taxonomy" id="670483"/>
    <lineage>
        <taxon>Eukaryota</taxon>
        <taxon>Fungi</taxon>
        <taxon>Dikarya</taxon>
        <taxon>Basidiomycota</taxon>
        <taxon>Agaricomycotina</taxon>
        <taxon>Agaricomycetes</taxon>
        <taxon>Gloeophyllales</taxon>
        <taxon>Gloeophyllaceae</taxon>
        <taxon>Gloeophyllum</taxon>
    </lineage>
</organism>
<evidence type="ECO:0000259" key="11">
    <source>
        <dbReference type="PROSITE" id="PS50013"/>
    </source>
</evidence>
<dbReference type="GeneID" id="19309038"/>
<evidence type="ECO:0000313" key="14">
    <source>
        <dbReference type="Proteomes" id="UP000030669"/>
    </source>
</evidence>
<protein>
    <recommendedName>
        <fullName evidence="3">protein acetyllysine N-acetyltransferase</fullName>
        <ecNumber evidence="3">2.3.1.286</ecNumber>
    </recommendedName>
</protein>
<keyword evidence="8" id="KW-0496">Mitochondrion</keyword>
<dbReference type="EC" id="2.3.1.286" evidence="3"/>
<proteinExistence type="inferred from homology"/>
<dbReference type="Proteomes" id="UP000030669">
    <property type="component" value="Unassembled WGS sequence"/>
</dbReference>
<keyword evidence="7" id="KW-0520">NAD</keyword>
<dbReference type="GO" id="GO:0070403">
    <property type="term" value="F:NAD+ binding"/>
    <property type="evidence" value="ECO:0007669"/>
    <property type="project" value="InterPro"/>
</dbReference>
<dbReference type="SUPFAM" id="SSF54160">
    <property type="entry name" value="Chromo domain-like"/>
    <property type="match status" value="1"/>
</dbReference>
<dbReference type="OMA" id="HRHTTGR"/>
<accession>S7PVN2</accession>
<evidence type="ECO:0000256" key="10">
    <source>
        <dbReference type="PROSITE-ProRule" id="PRU00236"/>
    </source>
</evidence>
<dbReference type="InterPro" id="IPR026590">
    <property type="entry name" value="Ssirtuin_cat_dom"/>
</dbReference>
<dbReference type="InterPro" id="IPR000953">
    <property type="entry name" value="Chromo/chromo_shadow_dom"/>
</dbReference>
<dbReference type="eggNOG" id="KOG1905">
    <property type="taxonomic scope" value="Eukaryota"/>
</dbReference>
<dbReference type="AlphaFoldDB" id="S7PVN2"/>
<gene>
    <name evidence="13" type="ORF">GLOTRDRAFT_81021</name>
</gene>
<evidence type="ECO:0000256" key="5">
    <source>
        <dbReference type="ARBA" id="ARBA00022723"/>
    </source>
</evidence>
<evidence type="ECO:0000256" key="9">
    <source>
        <dbReference type="ARBA" id="ARBA00038170"/>
    </source>
</evidence>
<dbReference type="Pfam" id="PF02146">
    <property type="entry name" value="SIR2"/>
    <property type="match status" value="1"/>
</dbReference>
<feature type="binding site" evidence="10">
    <location>
        <position position="160"/>
    </location>
    <ligand>
        <name>Zn(2+)</name>
        <dbReference type="ChEBI" id="CHEBI:29105"/>
    </ligand>
</feature>
<feature type="domain" description="Deacetylase sirtuin-type" evidence="12">
    <location>
        <begin position="18"/>
        <end position="255"/>
    </location>
</feature>
<evidence type="ECO:0000256" key="4">
    <source>
        <dbReference type="ARBA" id="ARBA00022679"/>
    </source>
</evidence>
<dbReference type="InterPro" id="IPR023780">
    <property type="entry name" value="Chromo_domain"/>
</dbReference>
<evidence type="ECO:0000259" key="12">
    <source>
        <dbReference type="PROSITE" id="PS50305"/>
    </source>
</evidence>
<dbReference type="GO" id="GO:0003714">
    <property type="term" value="F:transcription corepressor activity"/>
    <property type="evidence" value="ECO:0007669"/>
    <property type="project" value="TreeGrafter"/>
</dbReference>
<comment type="similarity">
    <text evidence="9">Belongs to the sirtuin family. Class IV subfamily.</text>
</comment>
<feature type="binding site" evidence="10">
    <location>
        <position position="134"/>
    </location>
    <ligand>
        <name>Zn(2+)</name>
        <dbReference type="ChEBI" id="CHEBI:29105"/>
    </ligand>
</feature>
<keyword evidence="6 10" id="KW-0862">Zinc</keyword>
<keyword evidence="4" id="KW-0808">Transferase</keyword>
<evidence type="ECO:0000313" key="13">
    <source>
        <dbReference type="EMBL" id="EPQ51432.1"/>
    </source>
</evidence>
<dbReference type="HOGENOM" id="CLU_023643_6_1_1"/>
<feature type="active site" description="Proton acceptor" evidence="10">
    <location>
        <position position="123"/>
    </location>
</feature>
<feature type="binding site" evidence="10">
    <location>
        <position position="157"/>
    </location>
    <ligand>
        <name>Zn(2+)</name>
        <dbReference type="ChEBI" id="CHEBI:29105"/>
    </ligand>
</feature>
<dbReference type="Pfam" id="PF00385">
    <property type="entry name" value="Chromo"/>
    <property type="match status" value="1"/>
</dbReference>
<feature type="binding site" evidence="10">
    <location>
        <position position="131"/>
    </location>
    <ligand>
        <name>Zn(2+)</name>
        <dbReference type="ChEBI" id="CHEBI:29105"/>
    </ligand>
</feature>
<comment type="similarity">
    <text evidence="2">Belongs to the sirtuin family. Class I subfamily.</text>
</comment>
<dbReference type="InterPro" id="IPR016197">
    <property type="entry name" value="Chromo-like_dom_sf"/>
</dbReference>
<dbReference type="GO" id="GO:0017136">
    <property type="term" value="F:histone deacetylase activity, NAD-dependent"/>
    <property type="evidence" value="ECO:0007669"/>
    <property type="project" value="TreeGrafter"/>
</dbReference>
<dbReference type="Gene3D" id="2.20.28.200">
    <property type="match status" value="1"/>
</dbReference>
<dbReference type="GO" id="GO:0046872">
    <property type="term" value="F:metal ion binding"/>
    <property type="evidence" value="ECO:0007669"/>
    <property type="project" value="UniProtKB-KW"/>
</dbReference>
<keyword evidence="5 10" id="KW-0479">Metal-binding</keyword>
<evidence type="ECO:0000256" key="2">
    <source>
        <dbReference type="ARBA" id="ARBA00006924"/>
    </source>
</evidence>
<dbReference type="FunFam" id="3.40.50.1220:FF:000038">
    <property type="entry name" value="NAD-dependent protein deacetylase sirtuin-6 isoform X2"/>
    <property type="match status" value="1"/>
</dbReference>
<evidence type="ECO:0000256" key="1">
    <source>
        <dbReference type="ARBA" id="ARBA00004173"/>
    </source>
</evidence>
<dbReference type="InterPro" id="IPR003000">
    <property type="entry name" value="Sirtuin"/>
</dbReference>
<dbReference type="SMART" id="SM00298">
    <property type="entry name" value="CHROMO"/>
    <property type="match status" value="1"/>
</dbReference>
<dbReference type="CDD" id="cd18970">
    <property type="entry name" value="CD_POL_like"/>
    <property type="match status" value="1"/>
</dbReference>
<evidence type="ECO:0000256" key="7">
    <source>
        <dbReference type="ARBA" id="ARBA00023027"/>
    </source>
</evidence>
<dbReference type="PANTHER" id="PTHR11085:SF12">
    <property type="entry name" value="NAD-DEPENDENT PROTEIN DEACYLASE SIRTUIN-6"/>
    <property type="match status" value="1"/>
</dbReference>
<comment type="subcellular location">
    <subcellularLocation>
        <location evidence="1">Mitochondrion</location>
    </subcellularLocation>
</comment>
<evidence type="ECO:0000256" key="3">
    <source>
        <dbReference type="ARBA" id="ARBA00012928"/>
    </source>
</evidence>
<evidence type="ECO:0000256" key="6">
    <source>
        <dbReference type="ARBA" id="ARBA00022833"/>
    </source>
</evidence>
<dbReference type="PANTHER" id="PTHR11085">
    <property type="entry name" value="NAD-DEPENDENT PROTEIN DEACYLASE SIRTUIN-5, MITOCHONDRIAL-RELATED"/>
    <property type="match status" value="1"/>
</dbReference>
<name>S7PVN2_GLOTA</name>
<dbReference type="InterPro" id="IPR050134">
    <property type="entry name" value="NAD-dep_sirtuin_deacylases"/>
</dbReference>
<dbReference type="PROSITE" id="PS50013">
    <property type="entry name" value="CHROMO_2"/>
    <property type="match status" value="1"/>
</dbReference>
<feature type="domain" description="Chromo" evidence="11">
    <location>
        <begin position="329"/>
        <end position="381"/>
    </location>
</feature>
<dbReference type="SUPFAM" id="SSF52467">
    <property type="entry name" value="DHS-like NAD/FAD-binding domain"/>
    <property type="match status" value="1"/>
</dbReference>
<keyword evidence="14" id="KW-1185">Reference proteome</keyword>
<dbReference type="GO" id="GO:0005739">
    <property type="term" value="C:mitochondrion"/>
    <property type="evidence" value="ECO:0007669"/>
    <property type="project" value="UniProtKB-SubCell"/>
</dbReference>
<dbReference type="EMBL" id="KB469310">
    <property type="protein sequence ID" value="EPQ51432.1"/>
    <property type="molecule type" value="Genomic_DNA"/>
</dbReference>
<dbReference type="GO" id="GO:0000122">
    <property type="term" value="P:negative regulation of transcription by RNA polymerase II"/>
    <property type="evidence" value="ECO:0007669"/>
    <property type="project" value="TreeGrafter"/>
</dbReference>
<dbReference type="RefSeq" id="XP_007869911.1">
    <property type="nucleotide sequence ID" value="XM_007871720.1"/>
</dbReference>
<dbReference type="InterPro" id="IPR029035">
    <property type="entry name" value="DHS-like_NAD/FAD-binding_dom"/>
</dbReference>